<name>A0A6I1MIM3_9CLOT</name>
<evidence type="ECO:0000256" key="6">
    <source>
        <dbReference type="ARBA" id="ARBA00023102"/>
    </source>
</evidence>
<proteinExistence type="inferred from homology"/>
<evidence type="ECO:0000259" key="9">
    <source>
        <dbReference type="Pfam" id="PF02811"/>
    </source>
</evidence>
<accession>A0A6I1MIM3</accession>
<comment type="catalytic activity">
    <reaction evidence="7 8">
        <text>L-histidinol phosphate + H2O = L-histidinol + phosphate</text>
        <dbReference type="Rhea" id="RHEA:14465"/>
        <dbReference type="ChEBI" id="CHEBI:15377"/>
        <dbReference type="ChEBI" id="CHEBI:43474"/>
        <dbReference type="ChEBI" id="CHEBI:57699"/>
        <dbReference type="ChEBI" id="CHEBI:57980"/>
        <dbReference type="EC" id="3.1.3.15"/>
    </reaction>
</comment>
<organism evidence="10 11">
    <name type="scientific">Clostridium tarantellae</name>
    <dbReference type="NCBI Taxonomy" id="39493"/>
    <lineage>
        <taxon>Bacteria</taxon>
        <taxon>Bacillati</taxon>
        <taxon>Bacillota</taxon>
        <taxon>Clostridia</taxon>
        <taxon>Eubacteriales</taxon>
        <taxon>Clostridiaceae</taxon>
        <taxon>Clostridium</taxon>
    </lineage>
</organism>
<dbReference type="EC" id="3.1.3.15" evidence="3 8"/>
<evidence type="ECO:0000256" key="4">
    <source>
        <dbReference type="ARBA" id="ARBA00022605"/>
    </source>
</evidence>
<dbReference type="EMBL" id="WHJC01000002">
    <property type="protein sequence ID" value="MPQ42248.1"/>
    <property type="molecule type" value="Genomic_DNA"/>
</dbReference>
<dbReference type="GO" id="GO:0000105">
    <property type="term" value="P:L-histidine biosynthetic process"/>
    <property type="evidence" value="ECO:0007669"/>
    <property type="project" value="UniProtKB-UniRule"/>
</dbReference>
<feature type="domain" description="PHP" evidence="9">
    <location>
        <begin position="4"/>
        <end position="187"/>
    </location>
</feature>
<dbReference type="GO" id="GO:0004401">
    <property type="term" value="F:histidinol-phosphatase activity"/>
    <property type="evidence" value="ECO:0007669"/>
    <property type="project" value="UniProtKB-UniRule"/>
</dbReference>
<dbReference type="InterPro" id="IPR010140">
    <property type="entry name" value="Histidinol_P_phosphatase_HisJ"/>
</dbReference>
<evidence type="ECO:0000313" key="11">
    <source>
        <dbReference type="Proteomes" id="UP000430345"/>
    </source>
</evidence>
<reference evidence="10 11" key="1">
    <citation type="submission" date="2019-10" db="EMBL/GenBank/DDBJ databases">
        <title>The Genome Sequence of Clostridium tarantellae Isolated from Fish Brain.</title>
        <authorList>
            <person name="Bano L."/>
            <person name="Kiel M."/>
            <person name="Sales G."/>
            <person name="Doxey A.C."/>
            <person name="Mansfield M.J."/>
            <person name="Schiavone M."/>
            <person name="Rossetto O."/>
            <person name="Pirazzini M."/>
            <person name="Dobrindt U."/>
            <person name="Montecucco C."/>
        </authorList>
    </citation>
    <scope>NUCLEOTIDE SEQUENCE [LARGE SCALE GENOMIC DNA]</scope>
    <source>
        <strain evidence="10 11">DSM 3997</strain>
    </source>
</reference>
<dbReference type="Pfam" id="PF02811">
    <property type="entry name" value="PHP"/>
    <property type="match status" value="1"/>
</dbReference>
<keyword evidence="11" id="KW-1185">Reference proteome</keyword>
<evidence type="ECO:0000256" key="2">
    <source>
        <dbReference type="ARBA" id="ARBA00009152"/>
    </source>
</evidence>
<dbReference type="Gene3D" id="3.20.20.140">
    <property type="entry name" value="Metal-dependent hydrolases"/>
    <property type="match status" value="1"/>
</dbReference>
<dbReference type="RefSeq" id="WP_152886721.1">
    <property type="nucleotide sequence ID" value="NZ_WHJC01000002.1"/>
</dbReference>
<dbReference type="InterPro" id="IPR016195">
    <property type="entry name" value="Pol/histidinol_Pase-like"/>
</dbReference>
<dbReference type="GO" id="GO:0005737">
    <property type="term" value="C:cytoplasm"/>
    <property type="evidence" value="ECO:0007669"/>
    <property type="project" value="TreeGrafter"/>
</dbReference>
<dbReference type="NCBIfam" id="TIGR01856">
    <property type="entry name" value="hisJ_fam"/>
    <property type="match status" value="1"/>
</dbReference>
<dbReference type="AlphaFoldDB" id="A0A6I1MIM3"/>
<comment type="caution">
    <text evidence="10">The sequence shown here is derived from an EMBL/GenBank/DDBJ whole genome shotgun (WGS) entry which is preliminary data.</text>
</comment>
<protein>
    <recommendedName>
        <fullName evidence="3 8">Histidinol-phosphatase</fullName>
        <shortName evidence="8">HolPase</shortName>
        <ecNumber evidence="3 8">3.1.3.15</ecNumber>
    </recommendedName>
</protein>
<evidence type="ECO:0000256" key="1">
    <source>
        <dbReference type="ARBA" id="ARBA00004970"/>
    </source>
</evidence>
<dbReference type="PANTHER" id="PTHR21039">
    <property type="entry name" value="HISTIDINOL PHOSPHATASE-RELATED"/>
    <property type="match status" value="1"/>
</dbReference>
<keyword evidence="6 8" id="KW-0368">Histidine biosynthesis</keyword>
<keyword evidence="4 8" id="KW-0028">Amino-acid biosynthesis</keyword>
<keyword evidence="5 8" id="KW-0378">Hydrolase</keyword>
<dbReference type="OrthoDB" id="9775255at2"/>
<evidence type="ECO:0000256" key="3">
    <source>
        <dbReference type="ARBA" id="ARBA00013085"/>
    </source>
</evidence>
<evidence type="ECO:0000313" key="10">
    <source>
        <dbReference type="EMBL" id="MPQ42248.1"/>
    </source>
</evidence>
<dbReference type="Proteomes" id="UP000430345">
    <property type="component" value="Unassembled WGS sequence"/>
</dbReference>
<dbReference type="InterPro" id="IPR004013">
    <property type="entry name" value="PHP_dom"/>
</dbReference>
<dbReference type="UniPathway" id="UPA00031">
    <property type="reaction ID" value="UER00013"/>
</dbReference>
<dbReference type="NCBIfam" id="NF004086">
    <property type="entry name" value="PRK05588.1"/>
    <property type="match status" value="1"/>
</dbReference>
<dbReference type="PANTHER" id="PTHR21039:SF0">
    <property type="entry name" value="HISTIDINOL-PHOSPHATASE"/>
    <property type="match status" value="1"/>
</dbReference>
<sequence length="255" mass="29962">MIFDSHIHTEFSSDSKMKIEDAIKIAKKNNIGLIITEHLDLNYPVPTEFRCNLPKYFATYEKYRNEKTLLGIETGLSLSTLKENEKLMDSYSFDYIIGSIHSVNDIDIFKDYIKLEMDEKQFFQTYFKYMLKCVQTHNNFDSLGHIDYLYRYAPFNGAEINLNIHKEVLSEIIKTLIQKEKVMELNTKRLSKKSSRTSLIEVYKLYKDLGGKYVTLGSDSHSNDRICDNFKIATDMIESLNLKGVYFKKRQIHFF</sequence>
<gene>
    <name evidence="10" type="ORF">GBZ86_00520</name>
</gene>
<evidence type="ECO:0000256" key="8">
    <source>
        <dbReference type="RuleBase" id="RU366003"/>
    </source>
</evidence>
<evidence type="ECO:0000256" key="7">
    <source>
        <dbReference type="ARBA" id="ARBA00049158"/>
    </source>
</evidence>
<evidence type="ECO:0000256" key="5">
    <source>
        <dbReference type="ARBA" id="ARBA00022801"/>
    </source>
</evidence>
<comment type="similarity">
    <text evidence="2 8">Belongs to the PHP hydrolase family. HisK subfamily.</text>
</comment>
<dbReference type="SUPFAM" id="SSF89550">
    <property type="entry name" value="PHP domain-like"/>
    <property type="match status" value="1"/>
</dbReference>
<comment type="pathway">
    <text evidence="1 8">Amino-acid biosynthesis; L-histidine biosynthesis; L-histidine from 5-phospho-alpha-D-ribose 1-diphosphate: step 8/9.</text>
</comment>